<dbReference type="Pfam" id="PF24915">
    <property type="entry name" value="Spectrin_SESTD1"/>
    <property type="match status" value="1"/>
</dbReference>
<dbReference type="InterPro" id="IPR056804">
    <property type="entry name" value="Spectrin_SESTD1"/>
</dbReference>
<protein>
    <recommendedName>
        <fullName evidence="3">SESTD1-like spectrin repeats region domain-containing protein</fullName>
    </recommendedName>
</protein>
<dbReference type="SUPFAM" id="SSF46966">
    <property type="entry name" value="Spectrin repeat"/>
    <property type="match status" value="2"/>
</dbReference>
<evidence type="ECO:0000256" key="1">
    <source>
        <dbReference type="ARBA" id="ARBA00022737"/>
    </source>
</evidence>
<dbReference type="Gene3D" id="1.20.58.60">
    <property type="match status" value="2"/>
</dbReference>
<dbReference type="EMBL" id="BTSX01000005">
    <property type="protein sequence ID" value="GMT00333.1"/>
    <property type="molecule type" value="Genomic_DNA"/>
</dbReference>
<dbReference type="PANTHER" id="PTHR46607:SF1">
    <property type="entry name" value="SEC14 DOMAIN AND SPECTRIN REPEAT-CONTAINING PROTEIN 1"/>
    <property type="match status" value="1"/>
</dbReference>
<dbReference type="GO" id="GO:0005546">
    <property type="term" value="F:phosphatidylinositol-4,5-bisphosphate binding"/>
    <property type="evidence" value="ECO:0007669"/>
    <property type="project" value="TreeGrafter"/>
</dbReference>
<sequence>EFTSPFLFPYHQSIHSSLRSKGMEISKYRDILLTHTIALPGSRDVWGGPLLIIVPPQTITSITPSVEEGTDIPLGYNQLVSIIGYLSTIPSESSIEKGFTVIVDGRRVSPKIVITCLKAVQQGLYKKVRQAIIIQPEKFLDQQKLNLDLLLEAFAFKVPCVSIHKLTKFVSISSLPEVFGGVKEWNVKEFLNLRGRVEKMNRDLESVLSGLKIEKATTLNETHEKIIKSGEELANELATSSSNEDEHHCALVIRRLVAQCNDVLSEPGRRAKAKEENDATRLAECQMTQMNGLLDWLEGVGETWLLSIREIGESRDEARQLAKQHSQLKTKVQELESQTDQLDEMGSKLIEVLPTHAATLDKSRSHLKHVVAQFSSRVQRGMEMAEKSENFHEKMNLFTRRADSLLDSLCSESSANDSSTAIAQRTKMEEEVDHLKSAYDELKATGGEFIQDLASNEISPFGRKACRDYTPGVIHIREQLESANERRRRCVDLVDVRLLRLQHFIQLFTCEKDAEQSIEWLSEMKNTLENQYLQIEYSQDEVDHLREDYTKLEAAARSTYDYGKDLCQVALVLRRSLRMEQKQGVSTEDKLEQICTQLCRSLSEKEAKLAMTEAYLGMMLTVDEQLDSVEQRAKTMGDRPAKHVYLASDRRRIANQLSDLKHLGEAISGYINSQTSLPAEIRTGKMRTINEKVDNLSRRQQEVERLFDHSNLPSISSPLNLDLHPIQE</sequence>
<keyword evidence="1" id="KW-0677">Repeat</keyword>
<comment type="caution">
    <text evidence="4">The sequence shown here is derived from an EMBL/GenBank/DDBJ whole genome shotgun (WGS) entry which is preliminary data.</text>
</comment>
<accession>A0AAV5U198</accession>
<evidence type="ECO:0000313" key="4">
    <source>
        <dbReference type="EMBL" id="GMT00333.1"/>
    </source>
</evidence>
<dbReference type="GO" id="GO:0080025">
    <property type="term" value="F:phosphatidylinositol-3,5-bisphosphate binding"/>
    <property type="evidence" value="ECO:0007669"/>
    <property type="project" value="TreeGrafter"/>
</dbReference>
<feature type="domain" description="SESTD1-like spectrin repeats region" evidence="3">
    <location>
        <begin position="387"/>
        <end position="495"/>
    </location>
</feature>
<feature type="non-terminal residue" evidence="4">
    <location>
        <position position="1"/>
    </location>
</feature>
<reference evidence="4" key="1">
    <citation type="submission" date="2023-10" db="EMBL/GenBank/DDBJ databases">
        <title>Genome assembly of Pristionchus species.</title>
        <authorList>
            <person name="Yoshida K."/>
            <person name="Sommer R.J."/>
        </authorList>
    </citation>
    <scope>NUCLEOTIDE SEQUENCE</scope>
    <source>
        <strain evidence="4">RS0144</strain>
    </source>
</reference>
<dbReference type="Proteomes" id="UP001432027">
    <property type="component" value="Unassembled WGS sequence"/>
</dbReference>
<dbReference type="GO" id="GO:0032266">
    <property type="term" value="F:phosphatidylinositol-3-phosphate binding"/>
    <property type="evidence" value="ECO:0007669"/>
    <property type="project" value="TreeGrafter"/>
</dbReference>
<keyword evidence="2" id="KW-0175">Coiled coil</keyword>
<evidence type="ECO:0000259" key="3">
    <source>
        <dbReference type="Pfam" id="PF24915"/>
    </source>
</evidence>
<evidence type="ECO:0000256" key="2">
    <source>
        <dbReference type="SAM" id="Coils"/>
    </source>
</evidence>
<gene>
    <name evidence="4" type="ORF">PENTCL1PPCAC_22507</name>
</gene>
<dbReference type="AlphaFoldDB" id="A0AAV5U198"/>
<dbReference type="GO" id="GO:0010314">
    <property type="term" value="F:phosphatidylinositol-5-phosphate binding"/>
    <property type="evidence" value="ECO:0007669"/>
    <property type="project" value="TreeGrafter"/>
</dbReference>
<organism evidence="4 5">
    <name type="scientific">Pristionchus entomophagus</name>
    <dbReference type="NCBI Taxonomy" id="358040"/>
    <lineage>
        <taxon>Eukaryota</taxon>
        <taxon>Metazoa</taxon>
        <taxon>Ecdysozoa</taxon>
        <taxon>Nematoda</taxon>
        <taxon>Chromadorea</taxon>
        <taxon>Rhabditida</taxon>
        <taxon>Rhabditina</taxon>
        <taxon>Diplogasteromorpha</taxon>
        <taxon>Diplogasteroidea</taxon>
        <taxon>Neodiplogasteridae</taxon>
        <taxon>Pristionchus</taxon>
    </lineage>
</organism>
<evidence type="ECO:0000313" key="5">
    <source>
        <dbReference type="Proteomes" id="UP001432027"/>
    </source>
</evidence>
<dbReference type="GO" id="GO:0043325">
    <property type="term" value="F:phosphatidylinositol-3,4-bisphosphate binding"/>
    <property type="evidence" value="ECO:0007669"/>
    <property type="project" value="TreeGrafter"/>
</dbReference>
<dbReference type="PANTHER" id="PTHR46607">
    <property type="entry name" value="SEC14 DOMAIN AND SPECTRIN REPEAT-CONTAINING PROTEIN 1"/>
    <property type="match status" value="1"/>
</dbReference>
<keyword evidence="5" id="KW-1185">Reference proteome</keyword>
<name>A0AAV5U198_9BILA</name>
<proteinExistence type="predicted"/>
<feature type="coiled-coil region" evidence="2">
    <location>
        <begin position="318"/>
        <end position="345"/>
    </location>
</feature>
<dbReference type="GO" id="GO:0070273">
    <property type="term" value="F:phosphatidylinositol-4-phosphate binding"/>
    <property type="evidence" value="ECO:0007669"/>
    <property type="project" value="TreeGrafter"/>
</dbReference>
<feature type="coiled-coil region" evidence="2">
    <location>
        <begin position="511"/>
        <end position="555"/>
    </location>
</feature>